<keyword evidence="3" id="KW-1185">Reference proteome</keyword>
<dbReference type="PANTHER" id="PTHR46073:SF7">
    <property type="entry name" value="GH18 DOMAIN-CONTAINING PROTEIN"/>
    <property type="match status" value="1"/>
</dbReference>
<dbReference type="PROSITE" id="PS51910">
    <property type="entry name" value="GH18_2"/>
    <property type="match status" value="1"/>
</dbReference>
<dbReference type="PANTHER" id="PTHR46073">
    <property type="entry name" value="CHITINASE"/>
    <property type="match status" value="1"/>
</dbReference>
<feature type="domain" description="GH18" evidence="1">
    <location>
        <begin position="1"/>
        <end position="138"/>
    </location>
</feature>
<dbReference type="AlphaFoldDB" id="A0AAE9EDH9"/>
<evidence type="ECO:0000313" key="3">
    <source>
        <dbReference type="Proteomes" id="UP000829354"/>
    </source>
</evidence>
<evidence type="ECO:0000313" key="2">
    <source>
        <dbReference type="EMBL" id="UMM18396.1"/>
    </source>
</evidence>
<protein>
    <recommendedName>
        <fullName evidence="1">GH18 domain-containing protein</fullName>
    </recommendedName>
</protein>
<reference evidence="2 3" key="1">
    <citation type="submission" date="2022-04" db="EMBL/GenBank/DDBJ databases">
        <title>Chromosome-level reference genomes for two strains of Caenorhabditis briggsae: an improved platform for comparative genomics.</title>
        <authorList>
            <person name="Stevens L."/>
            <person name="Andersen E."/>
        </authorList>
    </citation>
    <scope>NUCLEOTIDE SEQUENCE [LARGE SCALE GENOMIC DNA]</scope>
    <source>
        <strain evidence="2">VX34</strain>
        <tissue evidence="2">Whole-organism</tissue>
    </source>
</reference>
<dbReference type="Proteomes" id="UP000829354">
    <property type="component" value="Chromosome II"/>
</dbReference>
<dbReference type="InterPro" id="IPR017853">
    <property type="entry name" value="GH"/>
</dbReference>
<name>A0AAE9EDH9_CAEBR</name>
<sequence>MRYYSCGTQNPSKLNLIIPFYARLWKNVQGTLDVGTEVFRHVELKNERAQGRDYMSRWTADHEKWKLVNATWDKDTKTSYIFDPNAKTYLTFETEKSIAAKMDYVKTKKLGGVWIWNVDQDDKRNSVLNAVASNKQCLETDDGSVEYDC</sequence>
<dbReference type="Pfam" id="PF00704">
    <property type="entry name" value="Glyco_hydro_18"/>
    <property type="match status" value="1"/>
</dbReference>
<dbReference type="Gene3D" id="3.20.20.80">
    <property type="entry name" value="Glycosidases"/>
    <property type="match status" value="1"/>
</dbReference>
<gene>
    <name evidence="2" type="ORF">L5515_014482</name>
</gene>
<proteinExistence type="predicted"/>
<dbReference type="EMBL" id="CP092621">
    <property type="protein sequence ID" value="UMM18396.1"/>
    <property type="molecule type" value="Genomic_DNA"/>
</dbReference>
<accession>A0AAE9EDH9</accession>
<dbReference type="SUPFAM" id="SSF51445">
    <property type="entry name" value="(Trans)glycosidases"/>
    <property type="match status" value="1"/>
</dbReference>
<dbReference type="GO" id="GO:0005975">
    <property type="term" value="P:carbohydrate metabolic process"/>
    <property type="evidence" value="ECO:0007669"/>
    <property type="project" value="InterPro"/>
</dbReference>
<dbReference type="InterPro" id="IPR001223">
    <property type="entry name" value="Glyco_hydro18_cat"/>
</dbReference>
<organism evidence="2 3">
    <name type="scientific">Caenorhabditis briggsae</name>
    <dbReference type="NCBI Taxonomy" id="6238"/>
    <lineage>
        <taxon>Eukaryota</taxon>
        <taxon>Metazoa</taxon>
        <taxon>Ecdysozoa</taxon>
        <taxon>Nematoda</taxon>
        <taxon>Chromadorea</taxon>
        <taxon>Rhabditida</taxon>
        <taxon>Rhabditina</taxon>
        <taxon>Rhabditomorpha</taxon>
        <taxon>Rhabditoidea</taxon>
        <taxon>Rhabditidae</taxon>
        <taxon>Peloderinae</taxon>
        <taxon>Caenorhabditis</taxon>
    </lineage>
</organism>
<evidence type="ECO:0000259" key="1">
    <source>
        <dbReference type="PROSITE" id="PS51910"/>
    </source>
</evidence>